<keyword evidence="11" id="KW-1185">Reference proteome</keyword>
<comment type="subcellular location">
    <subcellularLocation>
        <location evidence="1">Cell outer membrane</location>
    </subcellularLocation>
</comment>
<evidence type="ECO:0000256" key="4">
    <source>
        <dbReference type="ARBA" id="ARBA00022452"/>
    </source>
</evidence>
<dbReference type="GO" id="GO:0015562">
    <property type="term" value="F:efflux transmembrane transporter activity"/>
    <property type="evidence" value="ECO:0007669"/>
    <property type="project" value="InterPro"/>
</dbReference>
<gene>
    <name evidence="9" type="ORF">LUA81_01310</name>
    <name evidence="8" type="ORF">LUA82_01320</name>
</gene>
<evidence type="ECO:0000256" key="5">
    <source>
        <dbReference type="ARBA" id="ARBA00022692"/>
    </source>
</evidence>
<evidence type="ECO:0000313" key="8">
    <source>
        <dbReference type="EMBL" id="UTO55707.1"/>
    </source>
</evidence>
<organism evidence="8 10">
    <name type="scientific">Neoehrlichia mikurensis</name>
    <dbReference type="NCBI Taxonomy" id="89586"/>
    <lineage>
        <taxon>Bacteria</taxon>
        <taxon>Pseudomonadati</taxon>
        <taxon>Pseudomonadota</taxon>
        <taxon>Alphaproteobacteria</taxon>
        <taxon>Rickettsiales</taxon>
        <taxon>Anaplasmataceae</taxon>
        <taxon>Candidatus Neoehrlichia</taxon>
    </lineage>
</organism>
<evidence type="ECO:0000256" key="7">
    <source>
        <dbReference type="ARBA" id="ARBA00023237"/>
    </source>
</evidence>
<keyword evidence="6" id="KW-0472">Membrane</keyword>
<dbReference type="InterPro" id="IPR051906">
    <property type="entry name" value="TolC-like"/>
</dbReference>
<evidence type="ECO:0000256" key="3">
    <source>
        <dbReference type="ARBA" id="ARBA00022448"/>
    </source>
</evidence>
<evidence type="ECO:0000256" key="6">
    <source>
        <dbReference type="ARBA" id="ARBA00023136"/>
    </source>
</evidence>
<dbReference type="GO" id="GO:1990281">
    <property type="term" value="C:efflux pump complex"/>
    <property type="evidence" value="ECO:0007669"/>
    <property type="project" value="TreeGrafter"/>
</dbReference>
<evidence type="ECO:0000256" key="2">
    <source>
        <dbReference type="ARBA" id="ARBA00007613"/>
    </source>
</evidence>
<name>A0A9Q9BTA8_9RICK</name>
<evidence type="ECO:0000313" key="10">
    <source>
        <dbReference type="Proteomes" id="UP001059822"/>
    </source>
</evidence>
<dbReference type="Proteomes" id="UP001059985">
    <property type="component" value="Chromosome"/>
</dbReference>
<dbReference type="Proteomes" id="UP001059822">
    <property type="component" value="Chromosome"/>
</dbReference>
<evidence type="ECO:0000256" key="1">
    <source>
        <dbReference type="ARBA" id="ARBA00004442"/>
    </source>
</evidence>
<dbReference type="AlphaFoldDB" id="A0A9Q9BTA8"/>
<dbReference type="PANTHER" id="PTHR30026">
    <property type="entry name" value="OUTER MEMBRANE PROTEIN TOLC"/>
    <property type="match status" value="1"/>
</dbReference>
<evidence type="ECO:0000313" key="11">
    <source>
        <dbReference type="Proteomes" id="UP001059985"/>
    </source>
</evidence>
<sequence length="408" mass="45575">MYKSAFLLLILTILPLYAYSTSLNDALIKTLENNPSLKNSFYETLGNKKQVFFSSISELLPNVTYFIRSASNGINSINIPNQNKTTGIMLSESLSMATISALQQSRYLLGIQDLSFLLRKQNILLNAIRAYMNVLTAIEVYKLNQNNEKILKQHLLIAQKRFNVGEITKTDVSKTKALLSAAISDTIKAHGNMKVAEASYFHIIGEQPTNLHYPEMPIKIPVALEDALNLARQNSIALKLASYAYISAKKDILTTLAKSLPYLSITANLTSPFNTSNYMSNIDFQISLPIFQKGVNIANIEQSHIARKQKMYAYYEALKSLEESVVLNWENLSTAQSMLQSAKDSIKYATVVLESVKEEAKLNLKTILDVSDAEQELLKAKVNLINAQSSVIINQYNLLALIGQFNLN</sequence>
<proteinExistence type="inferred from homology"/>
<keyword evidence="5" id="KW-0812">Transmembrane</keyword>
<dbReference type="InterPro" id="IPR003423">
    <property type="entry name" value="OMP_efflux"/>
</dbReference>
<comment type="similarity">
    <text evidence="2">Belongs to the outer membrane factor (OMF) (TC 1.B.17) family.</text>
</comment>
<dbReference type="PANTHER" id="PTHR30026:SF20">
    <property type="entry name" value="OUTER MEMBRANE PROTEIN TOLC"/>
    <property type="match status" value="1"/>
</dbReference>
<dbReference type="GO" id="GO:0015288">
    <property type="term" value="F:porin activity"/>
    <property type="evidence" value="ECO:0007669"/>
    <property type="project" value="TreeGrafter"/>
</dbReference>
<keyword evidence="7" id="KW-0998">Cell outer membrane</keyword>
<dbReference type="Pfam" id="PF02321">
    <property type="entry name" value="OEP"/>
    <property type="match status" value="2"/>
</dbReference>
<evidence type="ECO:0000313" key="9">
    <source>
        <dbReference type="EMBL" id="UTO56624.1"/>
    </source>
</evidence>
<dbReference type="EMBL" id="CP089285">
    <property type="protein sequence ID" value="UTO56624.1"/>
    <property type="molecule type" value="Genomic_DNA"/>
</dbReference>
<keyword evidence="3" id="KW-0813">Transport</keyword>
<protein>
    <submittedName>
        <fullName evidence="8">TolC family protein</fullName>
    </submittedName>
</protein>
<dbReference type="RefSeq" id="WP_218193769.1">
    <property type="nucleotide sequence ID" value="NZ_CP054597.1"/>
</dbReference>
<dbReference type="EMBL" id="CP089286">
    <property type="protein sequence ID" value="UTO55707.1"/>
    <property type="molecule type" value="Genomic_DNA"/>
</dbReference>
<reference evidence="8" key="1">
    <citation type="journal article" date="2022" name="Microorganisms">
        <title>Assembly and Comparison of Ca. Neoehrlichia mikurensis Genomes.</title>
        <authorList>
            <person name="Azagi T."/>
            <person name="Dirks R.P."/>
            <person name="Yebra-Pimentel E.S."/>
            <person name="Schaap P.J."/>
            <person name="Koehorst J.J."/>
            <person name="Esser H.J."/>
            <person name="Sprong H."/>
        </authorList>
    </citation>
    <scope>NUCLEOTIDE SEQUENCE</scope>
    <source>
        <strain evidence="9">18-2804</strain>
        <strain evidence="8">18-2837</strain>
    </source>
</reference>
<dbReference type="GO" id="GO:0009279">
    <property type="term" value="C:cell outer membrane"/>
    <property type="evidence" value="ECO:0007669"/>
    <property type="project" value="UniProtKB-SubCell"/>
</dbReference>
<keyword evidence="4" id="KW-1134">Transmembrane beta strand</keyword>
<accession>A0A9Q9BTA8</accession>